<dbReference type="InterPro" id="IPR006094">
    <property type="entry name" value="Oxid_FAD_bind_N"/>
</dbReference>
<dbReference type="InParanoid" id="W4K7Y1"/>
<dbReference type="InterPro" id="IPR036318">
    <property type="entry name" value="FAD-bd_PCMH-like_sf"/>
</dbReference>
<protein>
    <recommendedName>
        <fullName evidence="6">FAD-binding PCMH-type domain-containing protein</fullName>
    </recommendedName>
</protein>
<evidence type="ECO:0000256" key="1">
    <source>
        <dbReference type="ARBA" id="ARBA00001974"/>
    </source>
</evidence>
<dbReference type="SUPFAM" id="SSF56176">
    <property type="entry name" value="FAD-binding/transporter-associated domain-like"/>
    <property type="match status" value="1"/>
</dbReference>
<keyword evidence="8" id="KW-1185">Reference proteome</keyword>
<dbReference type="PANTHER" id="PTHR42973">
    <property type="entry name" value="BINDING OXIDOREDUCTASE, PUTATIVE (AFU_ORTHOLOGUE AFUA_1G17690)-RELATED"/>
    <property type="match status" value="1"/>
</dbReference>
<dbReference type="PROSITE" id="PS51387">
    <property type="entry name" value="FAD_PCMH"/>
    <property type="match status" value="1"/>
</dbReference>
<dbReference type="GO" id="GO:0016491">
    <property type="term" value="F:oxidoreductase activity"/>
    <property type="evidence" value="ECO:0007669"/>
    <property type="project" value="UniProtKB-KW"/>
</dbReference>
<dbReference type="Pfam" id="PF01565">
    <property type="entry name" value="FAD_binding_4"/>
    <property type="match status" value="1"/>
</dbReference>
<dbReference type="Gene3D" id="3.30.43.10">
    <property type="entry name" value="Uridine Diphospho-n-acetylenolpyruvylglucosamine Reductase, domain 2"/>
    <property type="match status" value="1"/>
</dbReference>
<dbReference type="OrthoDB" id="2151789at2759"/>
<dbReference type="STRING" id="747525.W4K7Y1"/>
<gene>
    <name evidence="7" type="ORF">HETIRDRAFT_474875</name>
</gene>
<dbReference type="Gene3D" id="3.30.465.10">
    <property type="match status" value="1"/>
</dbReference>
<dbReference type="eggNOG" id="KOG1231">
    <property type="taxonomic scope" value="Eukaryota"/>
</dbReference>
<comment type="cofactor">
    <cofactor evidence="1">
        <name>FAD</name>
        <dbReference type="ChEBI" id="CHEBI:57692"/>
    </cofactor>
</comment>
<name>W4K7Y1_HETIT</name>
<dbReference type="HOGENOM" id="CLU_018354_10_0_1"/>
<proteinExistence type="inferred from homology"/>
<sequence>MATLSDLKLEGSILTPADEGYAAAIHRSTDLAIRKAAYVGLPTSYADVPKLIAFALANRLELAIKGGGSNINDTGASSSEGGLVIDLAKLNKVEVRSNRQEVVVQGGALWGDVYQEAAKHQVDVVGGNVWSVGVGGFLTGGGHSNLSAVRGLGSDNIVEATVALADGRIVKTNPNQEPDLFWAIQGKCGTSRFGVVLEFVLRAYPTQGPANVGAVVLPGTAFDGVLAALEECAPLIEPQDRIIVAFSRAPPGFYPGVLILPYIPGPASRAETLLKPFRALNPIVDMIQAAQDQFTVSHGSDAFMANAPRRVYLAGSLLHGGPAGYSRELFADVWGRWVKWTSEHEEAKESMVMFEFQPVGVVKDKGPSVAAFSKRDTVSYVVIHGRTRVPEFDKANIGWVRETVDVIRSKQPDGGAIPNFAYGDEPAEVLFGPENAKRLKEVKDRYDPDGVWKKGVRI</sequence>
<evidence type="ECO:0000256" key="3">
    <source>
        <dbReference type="ARBA" id="ARBA00022630"/>
    </source>
</evidence>
<keyword evidence="3" id="KW-0285">Flavoprotein</keyword>
<keyword evidence="5" id="KW-0560">Oxidoreductase</keyword>
<dbReference type="GO" id="GO:0071949">
    <property type="term" value="F:FAD binding"/>
    <property type="evidence" value="ECO:0007669"/>
    <property type="project" value="InterPro"/>
</dbReference>
<dbReference type="InterPro" id="IPR012951">
    <property type="entry name" value="BBE"/>
</dbReference>
<dbReference type="InterPro" id="IPR016166">
    <property type="entry name" value="FAD-bd_PCMH"/>
</dbReference>
<dbReference type="Pfam" id="PF08031">
    <property type="entry name" value="BBE"/>
    <property type="match status" value="1"/>
</dbReference>
<evidence type="ECO:0000313" key="8">
    <source>
        <dbReference type="Proteomes" id="UP000030671"/>
    </source>
</evidence>
<dbReference type="KEGG" id="hir:HETIRDRAFT_474875"/>
<dbReference type="InterPro" id="IPR016169">
    <property type="entry name" value="FAD-bd_PCMH_sub2"/>
</dbReference>
<dbReference type="EMBL" id="KI925458">
    <property type="protein sequence ID" value="ETW81460.1"/>
    <property type="molecule type" value="Genomic_DNA"/>
</dbReference>
<dbReference type="InterPro" id="IPR050416">
    <property type="entry name" value="FAD-linked_Oxidoreductase"/>
</dbReference>
<comment type="similarity">
    <text evidence="2">Belongs to the oxygen-dependent FAD-linked oxidoreductase family.</text>
</comment>
<evidence type="ECO:0000256" key="2">
    <source>
        <dbReference type="ARBA" id="ARBA00005466"/>
    </source>
</evidence>
<feature type="domain" description="FAD-binding PCMH-type" evidence="6">
    <location>
        <begin position="31"/>
        <end position="206"/>
    </location>
</feature>
<dbReference type="PANTHER" id="PTHR42973:SF39">
    <property type="entry name" value="FAD-BINDING PCMH-TYPE DOMAIN-CONTAINING PROTEIN"/>
    <property type="match status" value="1"/>
</dbReference>
<dbReference type="InterPro" id="IPR016167">
    <property type="entry name" value="FAD-bd_PCMH_sub1"/>
</dbReference>
<evidence type="ECO:0000256" key="4">
    <source>
        <dbReference type="ARBA" id="ARBA00022827"/>
    </source>
</evidence>
<keyword evidence="4" id="KW-0274">FAD</keyword>
<accession>W4K7Y1</accession>
<evidence type="ECO:0000259" key="6">
    <source>
        <dbReference type="PROSITE" id="PS51387"/>
    </source>
</evidence>
<dbReference type="Gene3D" id="3.40.462.20">
    <property type="match status" value="1"/>
</dbReference>
<dbReference type="AlphaFoldDB" id="W4K7Y1"/>
<dbReference type="GeneID" id="20677589"/>
<dbReference type="Proteomes" id="UP000030671">
    <property type="component" value="Unassembled WGS sequence"/>
</dbReference>
<reference evidence="7 8" key="1">
    <citation type="journal article" date="2012" name="New Phytol.">
        <title>Insight into trade-off between wood decay and parasitism from the genome of a fungal forest pathogen.</title>
        <authorList>
            <person name="Olson A."/>
            <person name="Aerts A."/>
            <person name="Asiegbu F."/>
            <person name="Belbahri L."/>
            <person name="Bouzid O."/>
            <person name="Broberg A."/>
            <person name="Canback B."/>
            <person name="Coutinho P.M."/>
            <person name="Cullen D."/>
            <person name="Dalman K."/>
            <person name="Deflorio G."/>
            <person name="van Diepen L.T."/>
            <person name="Dunand C."/>
            <person name="Duplessis S."/>
            <person name="Durling M."/>
            <person name="Gonthier P."/>
            <person name="Grimwood J."/>
            <person name="Fossdal C.G."/>
            <person name="Hansson D."/>
            <person name="Henrissat B."/>
            <person name="Hietala A."/>
            <person name="Himmelstrand K."/>
            <person name="Hoffmeister D."/>
            <person name="Hogberg N."/>
            <person name="James T.Y."/>
            <person name="Karlsson M."/>
            <person name="Kohler A."/>
            <person name="Kues U."/>
            <person name="Lee Y.H."/>
            <person name="Lin Y.C."/>
            <person name="Lind M."/>
            <person name="Lindquist E."/>
            <person name="Lombard V."/>
            <person name="Lucas S."/>
            <person name="Lunden K."/>
            <person name="Morin E."/>
            <person name="Murat C."/>
            <person name="Park J."/>
            <person name="Raffaello T."/>
            <person name="Rouze P."/>
            <person name="Salamov A."/>
            <person name="Schmutz J."/>
            <person name="Solheim H."/>
            <person name="Stahlberg J."/>
            <person name="Velez H."/>
            <person name="de Vries R.P."/>
            <person name="Wiebenga A."/>
            <person name="Woodward S."/>
            <person name="Yakovlev I."/>
            <person name="Garbelotto M."/>
            <person name="Martin F."/>
            <person name="Grigoriev I.V."/>
            <person name="Stenlid J."/>
        </authorList>
    </citation>
    <scope>NUCLEOTIDE SEQUENCE [LARGE SCALE GENOMIC DNA]</scope>
    <source>
        <strain evidence="7 8">TC 32-1</strain>
    </source>
</reference>
<evidence type="ECO:0000256" key="5">
    <source>
        <dbReference type="ARBA" id="ARBA00023002"/>
    </source>
</evidence>
<evidence type="ECO:0000313" key="7">
    <source>
        <dbReference type="EMBL" id="ETW81460.1"/>
    </source>
</evidence>
<dbReference type="RefSeq" id="XP_009546103.1">
    <property type="nucleotide sequence ID" value="XM_009547808.1"/>
</dbReference>
<organism evidence="7 8">
    <name type="scientific">Heterobasidion irregulare (strain TC 32-1)</name>
    <dbReference type="NCBI Taxonomy" id="747525"/>
    <lineage>
        <taxon>Eukaryota</taxon>
        <taxon>Fungi</taxon>
        <taxon>Dikarya</taxon>
        <taxon>Basidiomycota</taxon>
        <taxon>Agaricomycotina</taxon>
        <taxon>Agaricomycetes</taxon>
        <taxon>Russulales</taxon>
        <taxon>Bondarzewiaceae</taxon>
        <taxon>Heterobasidion</taxon>
        <taxon>Heterobasidion annosum species complex</taxon>
    </lineage>
</organism>